<dbReference type="OrthoDB" id="5326346at2759"/>
<protein>
    <recommendedName>
        <fullName evidence="4">BTB domain-containing protein</fullName>
    </recommendedName>
</protein>
<evidence type="ECO:0000256" key="1">
    <source>
        <dbReference type="SAM" id="MobiDB-lite"/>
    </source>
</evidence>
<sequence length="444" mass="50490">MAMNVQTIKQLYYGTDPYTPYFSRIIFLLVMDSPRHNLVIIDSAGDTLLILENPADTFAVWTEPVDAANDSEDISTEDNGEEVPCKCSDDESPHCTEWEETDGEHDEDERSKQRSKPPVPSVPVGWNEENQPASTAVDSSQQCTPTAIIYQVSSAHLMIASPRFMSEMKSLDSGRKDSNGFYHLKASNWDPDALEILLNTLHTRYRRVAKDLTLEMLAKVATIVNHYGCGEAFELISETWIRHARVRYPMPQTYDRDLILWMFVAWVFRFPKEFRKSTAITLRHCPEAKIQDMGLGIPPAVLRTLEIRRLEAIEQVIETCNCWIDEFSDTYTCRVGSHMSFECSSMLLGALMKQMRSIGVMEPQASAPFDGFSLEDVYKSIKALRSPIWETFDQVNELYPRKHACSFEETIIRDVEYGVARAKGLMLIDFVDCGENAEGLRVSC</sequence>
<feature type="compositionally biased region" description="Basic and acidic residues" evidence="1">
    <location>
        <begin position="83"/>
        <end position="97"/>
    </location>
</feature>
<dbReference type="EMBL" id="KB908481">
    <property type="protein sequence ID" value="EOA92148.1"/>
    <property type="molecule type" value="Genomic_DNA"/>
</dbReference>
<feature type="region of interest" description="Disordered" evidence="1">
    <location>
        <begin position="68"/>
        <end position="140"/>
    </location>
</feature>
<dbReference type="HOGENOM" id="CLU_031555_0_2_1"/>
<reference evidence="2 3" key="1">
    <citation type="journal article" date="2012" name="PLoS Pathog.">
        <title>Diverse lifestyles and strategies of plant pathogenesis encoded in the genomes of eighteen Dothideomycetes fungi.</title>
        <authorList>
            <person name="Ohm R.A."/>
            <person name="Feau N."/>
            <person name="Henrissat B."/>
            <person name="Schoch C.L."/>
            <person name="Horwitz B.A."/>
            <person name="Barry K.W."/>
            <person name="Condon B.J."/>
            <person name="Copeland A.C."/>
            <person name="Dhillon B."/>
            <person name="Glaser F."/>
            <person name="Hesse C.N."/>
            <person name="Kosti I."/>
            <person name="LaButti K."/>
            <person name="Lindquist E.A."/>
            <person name="Lucas S."/>
            <person name="Salamov A.A."/>
            <person name="Bradshaw R.E."/>
            <person name="Ciuffetti L."/>
            <person name="Hamelin R.C."/>
            <person name="Kema G.H.J."/>
            <person name="Lawrence C."/>
            <person name="Scott J.A."/>
            <person name="Spatafora J.W."/>
            <person name="Turgeon B.G."/>
            <person name="de Wit P.J.G.M."/>
            <person name="Zhong S."/>
            <person name="Goodwin S.B."/>
            <person name="Grigoriev I.V."/>
        </authorList>
    </citation>
    <scope>NUCLEOTIDE SEQUENCE [LARGE SCALE GENOMIC DNA]</scope>
    <source>
        <strain evidence="3">28A</strain>
    </source>
</reference>
<dbReference type="STRING" id="671987.R0KH22"/>
<name>R0KH22_EXST2</name>
<dbReference type="AlphaFoldDB" id="R0KH22"/>
<dbReference type="eggNOG" id="ENOG502S8FX">
    <property type="taxonomic scope" value="Eukaryota"/>
</dbReference>
<dbReference type="GeneID" id="19402135"/>
<organism evidence="2 3">
    <name type="scientific">Exserohilum turcicum (strain 28A)</name>
    <name type="common">Northern leaf blight fungus</name>
    <name type="synonym">Setosphaeria turcica</name>
    <dbReference type="NCBI Taxonomy" id="671987"/>
    <lineage>
        <taxon>Eukaryota</taxon>
        <taxon>Fungi</taxon>
        <taxon>Dikarya</taxon>
        <taxon>Ascomycota</taxon>
        <taxon>Pezizomycotina</taxon>
        <taxon>Dothideomycetes</taxon>
        <taxon>Pleosporomycetidae</taxon>
        <taxon>Pleosporales</taxon>
        <taxon>Pleosporineae</taxon>
        <taxon>Pleosporaceae</taxon>
        <taxon>Exserohilum</taxon>
    </lineage>
</organism>
<evidence type="ECO:0000313" key="2">
    <source>
        <dbReference type="EMBL" id="EOA92148.1"/>
    </source>
</evidence>
<feature type="compositionally biased region" description="Polar residues" evidence="1">
    <location>
        <begin position="128"/>
        <end position="140"/>
    </location>
</feature>
<dbReference type="Proteomes" id="UP000016935">
    <property type="component" value="Unassembled WGS sequence"/>
</dbReference>
<dbReference type="RefSeq" id="XP_008020133.1">
    <property type="nucleotide sequence ID" value="XM_008021942.1"/>
</dbReference>
<proteinExistence type="predicted"/>
<evidence type="ECO:0008006" key="4">
    <source>
        <dbReference type="Google" id="ProtNLM"/>
    </source>
</evidence>
<evidence type="ECO:0000313" key="3">
    <source>
        <dbReference type="Proteomes" id="UP000016935"/>
    </source>
</evidence>
<feature type="compositionally biased region" description="Acidic residues" evidence="1">
    <location>
        <begin position="69"/>
        <end position="81"/>
    </location>
</feature>
<accession>R0KH22</accession>
<feature type="compositionally biased region" description="Acidic residues" evidence="1">
    <location>
        <begin position="98"/>
        <end position="107"/>
    </location>
</feature>
<reference evidence="2 3" key="2">
    <citation type="journal article" date="2013" name="PLoS Genet.">
        <title>Comparative genome structure, secondary metabolite, and effector coding capacity across Cochliobolus pathogens.</title>
        <authorList>
            <person name="Condon B.J."/>
            <person name="Leng Y."/>
            <person name="Wu D."/>
            <person name="Bushley K.E."/>
            <person name="Ohm R.A."/>
            <person name="Otillar R."/>
            <person name="Martin J."/>
            <person name="Schackwitz W."/>
            <person name="Grimwood J."/>
            <person name="MohdZainudin N."/>
            <person name="Xue C."/>
            <person name="Wang R."/>
            <person name="Manning V.A."/>
            <person name="Dhillon B."/>
            <person name="Tu Z.J."/>
            <person name="Steffenson B.J."/>
            <person name="Salamov A."/>
            <person name="Sun H."/>
            <person name="Lowry S."/>
            <person name="LaButti K."/>
            <person name="Han J."/>
            <person name="Copeland A."/>
            <person name="Lindquist E."/>
            <person name="Barry K."/>
            <person name="Schmutz J."/>
            <person name="Baker S.E."/>
            <person name="Ciuffetti L.M."/>
            <person name="Grigoriev I.V."/>
            <person name="Zhong S."/>
            <person name="Turgeon B.G."/>
        </authorList>
    </citation>
    <scope>NUCLEOTIDE SEQUENCE [LARGE SCALE GENOMIC DNA]</scope>
    <source>
        <strain evidence="3">28A</strain>
    </source>
</reference>
<keyword evidence="3" id="KW-1185">Reference proteome</keyword>
<gene>
    <name evidence="2" type="ORF">SETTUDRAFT_18801</name>
</gene>